<organism evidence="2 3">
    <name type="scientific">Candidatus Sulfuritelmatomonas gaucii</name>
    <dbReference type="NCBI Taxonomy" id="2043161"/>
    <lineage>
        <taxon>Bacteria</taxon>
        <taxon>Pseudomonadati</taxon>
        <taxon>Acidobacteriota</taxon>
        <taxon>Terriglobia</taxon>
        <taxon>Terriglobales</taxon>
        <taxon>Acidobacteriaceae</taxon>
        <taxon>Candidatus Sulfuritelmatomonas</taxon>
    </lineage>
</organism>
<name>A0A2N9LSM6_9BACT</name>
<dbReference type="Proteomes" id="UP000239735">
    <property type="component" value="Unassembled WGS sequence"/>
</dbReference>
<reference evidence="3" key="1">
    <citation type="submission" date="2018-02" db="EMBL/GenBank/DDBJ databases">
        <authorList>
            <person name="Hausmann B."/>
        </authorList>
    </citation>
    <scope>NUCLEOTIDE SEQUENCE [LARGE SCALE GENOMIC DNA]</scope>
    <source>
        <strain evidence="3">Peat soil MAG SbA5</strain>
    </source>
</reference>
<evidence type="ECO:0000313" key="2">
    <source>
        <dbReference type="EMBL" id="SPE26135.1"/>
    </source>
</evidence>
<evidence type="ECO:0000313" key="3">
    <source>
        <dbReference type="Proteomes" id="UP000239735"/>
    </source>
</evidence>
<accession>A0A2N9LSM6</accession>
<protein>
    <submittedName>
        <fullName evidence="2">Uncharacterized protein</fullName>
    </submittedName>
</protein>
<feature type="region of interest" description="Disordered" evidence="1">
    <location>
        <begin position="97"/>
        <end position="125"/>
    </location>
</feature>
<gene>
    <name evidence="2" type="ORF">SBA5_530010</name>
</gene>
<feature type="compositionally biased region" description="Polar residues" evidence="1">
    <location>
        <begin position="100"/>
        <end position="113"/>
    </location>
</feature>
<dbReference type="EMBL" id="OKRB01000112">
    <property type="protein sequence ID" value="SPE26135.1"/>
    <property type="molecule type" value="Genomic_DNA"/>
</dbReference>
<dbReference type="AlphaFoldDB" id="A0A2N9LSM6"/>
<evidence type="ECO:0000256" key="1">
    <source>
        <dbReference type="SAM" id="MobiDB-lite"/>
    </source>
</evidence>
<proteinExistence type="predicted"/>
<sequence length="125" mass="13696">MTMLAPRLLLARPSMFRLRNSGAVGDSSSSMLSEEKERLLFAPPATCAAIPRRDKSTAAVAPAVFKKSLRFNIPLGPLWFIATRRLAPKCADSPFRRARSQNAQLRESQSIVSARTGRRPVTVSG</sequence>